<keyword evidence="2" id="KW-0732">Signal</keyword>
<evidence type="ECO:0000256" key="2">
    <source>
        <dbReference type="SAM" id="SignalP"/>
    </source>
</evidence>
<feature type="domain" description="Protein kinase" evidence="3">
    <location>
        <begin position="280"/>
        <end position="552"/>
    </location>
</feature>
<feature type="transmembrane region" description="Helical" evidence="1">
    <location>
        <begin position="208"/>
        <end position="229"/>
    </location>
</feature>
<dbReference type="EMBL" id="JBIMZQ010000023">
    <property type="protein sequence ID" value="KAL3664617.1"/>
    <property type="molecule type" value="Genomic_DNA"/>
</dbReference>
<dbReference type="PANTHER" id="PTHR44329">
    <property type="entry name" value="SERINE/THREONINE-PROTEIN KINASE TNNI3K-RELATED"/>
    <property type="match status" value="1"/>
</dbReference>
<evidence type="ECO:0000313" key="4">
    <source>
        <dbReference type="EMBL" id="KAL3664617.1"/>
    </source>
</evidence>
<feature type="chain" id="PRO_5044852800" description="Protein kinase domain-containing protein" evidence="2">
    <location>
        <begin position="18"/>
        <end position="557"/>
    </location>
</feature>
<evidence type="ECO:0000259" key="3">
    <source>
        <dbReference type="PROSITE" id="PS50011"/>
    </source>
</evidence>
<organism evidence="4 5">
    <name type="scientific">Phytophthora oleae</name>
    <dbReference type="NCBI Taxonomy" id="2107226"/>
    <lineage>
        <taxon>Eukaryota</taxon>
        <taxon>Sar</taxon>
        <taxon>Stramenopiles</taxon>
        <taxon>Oomycota</taxon>
        <taxon>Peronosporomycetes</taxon>
        <taxon>Peronosporales</taxon>
        <taxon>Peronosporaceae</taxon>
        <taxon>Phytophthora</taxon>
    </lineage>
</organism>
<proteinExistence type="predicted"/>
<gene>
    <name evidence="4" type="ORF">V7S43_010366</name>
</gene>
<reference evidence="4 5" key="1">
    <citation type="submission" date="2024-09" db="EMBL/GenBank/DDBJ databases">
        <title>Genome sequencing and assembly of Phytophthora oleae, isolate VK10A, causative agent of rot of olive drupes.</title>
        <authorList>
            <person name="Conti Taguali S."/>
            <person name="Riolo M."/>
            <person name="La Spada F."/>
            <person name="Cacciola S.O."/>
            <person name="Dionisio G."/>
        </authorList>
    </citation>
    <scope>NUCLEOTIDE SEQUENCE [LARGE SCALE GENOMIC DNA]</scope>
    <source>
        <strain evidence="4 5">VK10A</strain>
    </source>
</reference>
<dbReference type="InterPro" id="IPR051681">
    <property type="entry name" value="Ser/Thr_Kinases-Pseudokinases"/>
</dbReference>
<dbReference type="Gene3D" id="3.30.200.20">
    <property type="entry name" value="Phosphorylase Kinase, domain 1"/>
    <property type="match status" value="1"/>
</dbReference>
<dbReference type="SMART" id="SM00220">
    <property type="entry name" value="S_TKc"/>
    <property type="match status" value="1"/>
</dbReference>
<name>A0ABD3FDX3_9STRA</name>
<dbReference type="PROSITE" id="PS50011">
    <property type="entry name" value="PROTEIN_KINASE_DOM"/>
    <property type="match status" value="1"/>
</dbReference>
<keyword evidence="1" id="KW-1133">Transmembrane helix</keyword>
<feature type="signal peptide" evidence="2">
    <location>
        <begin position="1"/>
        <end position="17"/>
    </location>
</feature>
<dbReference type="AlphaFoldDB" id="A0ABD3FDX3"/>
<keyword evidence="1" id="KW-0472">Membrane</keyword>
<dbReference type="Pfam" id="PF00069">
    <property type="entry name" value="Pkinase"/>
    <property type="match status" value="1"/>
</dbReference>
<dbReference type="Proteomes" id="UP001632037">
    <property type="component" value="Unassembled WGS sequence"/>
</dbReference>
<dbReference type="SUPFAM" id="SSF56112">
    <property type="entry name" value="Protein kinase-like (PK-like)"/>
    <property type="match status" value="1"/>
</dbReference>
<dbReference type="Gene3D" id="1.10.510.10">
    <property type="entry name" value="Transferase(Phosphotransferase) domain 1"/>
    <property type="match status" value="1"/>
</dbReference>
<comment type="caution">
    <text evidence="4">The sequence shown here is derived from an EMBL/GenBank/DDBJ whole genome shotgun (WGS) entry which is preliminary data.</text>
</comment>
<keyword evidence="5" id="KW-1185">Reference proteome</keyword>
<evidence type="ECO:0000313" key="5">
    <source>
        <dbReference type="Proteomes" id="UP001632037"/>
    </source>
</evidence>
<dbReference type="InterPro" id="IPR000719">
    <property type="entry name" value="Prot_kinase_dom"/>
</dbReference>
<accession>A0ABD3FDX3</accession>
<dbReference type="InterPro" id="IPR011009">
    <property type="entry name" value="Kinase-like_dom_sf"/>
</dbReference>
<dbReference type="InterPro" id="IPR008271">
    <property type="entry name" value="Ser/Thr_kinase_AS"/>
</dbReference>
<dbReference type="PANTHER" id="PTHR44329:SF214">
    <property type="entry name" value="PROTEIN KINASE DOMAIN-CONTAINING PROTEIN"/>
    <property type="match status" value="1"/>
</dbReference>
<keyword evidence="1" id="KW-0812">Transmembrane</keyword>
<protein>
    <recommendedName>
        <fullName evidence="3">Protein kinase domain-containing protein</fullName>
    </recommendedName>
</protein>
<sequence>MINRSILTALLFAPVAAETTYWVYANYNSSACDGIPYGIHVYPTPAEEVACALDAETACTVMGENHTVYAKCSDDYISTMRSMFDTSTPYLIQENFNDSSCSIFYNAYGVPATRTCEGTNDVANNYPIVGTLDVNGQSSITYFTDGQCTEEYVSQSVVASTLASHLCDAYYRKWYSSSDEVSESLTSSESASSGSDGGNGNTGLSTGAIIGIGCGGIVALLVVVGLVVLCRRKSHRKRRGTLTTKTGDNNTASIEAALRGQPGLWNDDVITAKRIPRDKVKVKDLLSSGAYGEVYKGVYNRQEVAVKMLLPSTRGNIQHVTDFLAEAKLTATMDHPHIITFIGVAWDSLSDMCVVLEFMDGGDLRTLLNSYEAAKRPVGFDKQKATIALHVCEALTYLHSLMPPVIHRDLKSRNLLLNRNFEVKLTDFGISKERLDQTMTAGVGTSLWMAPEVMLGEKYDVKADIFSFGVVLSELDVHTLPYTQAKKRSLASTGRKMADATLLQKITSGEIRVEFSKSIPRSLLELGLTCVSVDPLYRPTAAEALYRLQVILAQELN</sequence>
<evidence type="ECO:0000256" key="1">
    <source>
        <dbReference type="SAM" id="Phobius"/>
    </source>
</evidence>
<dbReference type="PROSITE" id="PS00108">
    <property type="entry name" value="PROTEIN_KINASE_ST"/>
    <property type="match status" value="1"/>
</dbReference>